<dbReference type="EMBL" id="VFJC01000008">
    <property type="protein sequence ID" value="KAB5571142.1"/>
    <property type="molecule type" value="Genomic_DNA"/>
</dbReference>
<dbReference type="SUPFAM" id="SSF63748">
    <property type="entry name" value="Tudor/PWWP/MBT"/>
    <property type="match status" value="1"/>
</dbReference>
<proteinExistence type="predicted"/>
<dbReference type="InterPro" id="IPR035437">
    <property type="entry name" value="SNase_OB-fold_sf"/>
</dbReference>
<evidence type="ECO:0000313" key="4">
    <source>
        <dbReference type="Proteomes" id="UP000327468"/>
    </source>
</evidence>
<organism evidence="3 4">
    <name type="scientific">Pangasianodon hypophthalmus</name>
    <name type="common">Striped catfish</name>
    <name type="synonym">Helicophagus hypophthalmus</name>
    <dbReference type="NCBI Taxonomy" id="310915"/>
    <lineage>
        <taxon>Eukaryota</taxon>
        <taxon>Metazoa</taxon>
        <taxon>Chordata</taxon>
        <taxon>Craniata</taxon>
        <taxon>Vertebrata</taxon>
        <taxon>Euteleostomi</taxon>
        <taxon>Actinopterygii</taxon>
        <taxon>Neopterygii</taxon>
        <taxon>Teleostei</taxon>
        <taxon>Ostariophysi</taxon>
        <taxon>Siluriformes</taxon>
        <taxon>Pangasiidae</taxon>
        <taxon>Pangasianodon</taxon>
    </lineage>
</organism>
<feature type="domain" description="Tudor" evidence="2">
    <location>
        <begin position="351"/>
        <end position="481"/>
    </location>
</feature>
<reference evidence="3 4" key="1">
    <citation type="submission" date="2019-06" db="EMBL/GenBank/DDBJ databases">
        <title>A chromosome-scale genome assembly of the striped catfish, Pangasianodon hypophthalmus.</title>
        <authorList>
            <person name="Wen M."/>
            <person name="Zahm M."/>
            <person name="Roques C."/>
            <person name="Cabau C."/>
            <person name="Klopp C."/>
            <person name="Donnadieu C."/>
            <person name="Jouanno E."/>
            <person name="Avarre J.-C."/>
            <person name="Campet M."/>
            <person name="Ha T.T.T."/>
            <person name="Dugue R."/>
            <person name="Lampietro C."/>
            <person name="Louis A."/>
            <person name="Herpin A."/>
            <person name="Echchiki A."/>
            <person name="Berthelot C."/>
            <person name="Parey E."/>
            <person name="Roest-Crollius H."/>
            <person name="Braasch I."/>
            <person name="Postlethwait J."/>
            <person name="Bobe J."/>
            <person name="Montfort J."/>
            <person name="Bouchez O."/>
            <person name="Begum T."/>
            <person name="Schartl M."/>
            <person name="Guiguen Y."/>
        </authorList>
    </citation>
    <scope>NUCLEOTIDE SEQUENCE [LARGE SCALE GENOMIC DNA]</scope>
    <source>
        <strain evidence="3 4">Indonesia</strain>
        <tissue evidence="3">Blood</tissue>
    </source>
</reference>
<gene>
    <name evidence="3" type="ORF">PHYPO_G00221610</name>
</gene>
<dbReference type="PANTHER" id="PTHR22948">
    <property type="entry name" value="TUDOR DOMAIN CONTAINING PROTEIN"/>
    <property type="match status" value="1"/>
</dbReference>
<dbReference type="PANTHER" id="PTHR22948:SF76">
    <property type="entry name" value="FI20010P1-RELATED"/>
    <property type="match status" value="1"/>
</dbReference>
<feature type="region of interest" description="Disordered" evidence="1">
    <location>
        <begin position="130"/>
        <end position="149"/>
    </location>
</feature>
<dbReference type="Gene3D" id="2.40.50.90">
    <property type="match status" value="1"/>
</dbReference>
<dbReference type="InterPro" id="IPR002999">
    <property type="entry name" value="Tudor"/>
</dbReference>
<protein>
    <recommendedName>
        <fullName evidence="2">Tudor domain-containing protein</fullName>
    </recommendedName>
</protein>
<dbReference type="InterPro" id="IPR050621">
    <property type="entry name" value="Tudor_domain_containing"/>
</dbReference>
<dbReference type="Pfam" id="PF00567">
    <property type="entry name" value="TUDOR"/>
    <property type="match status" value="1"/>
</dbReference>
<dbReference type="Proteomes" id="UP000327468">
    <property type="component" value="Chromosome 7"/>
</dbReference>
<dbReference type="Gene3D" id="2.30.30.140">
    <property type="match status" value="1"/>
</dbReference>
<accession>A0A5N5NV41</accession>
<sequence length="597" mass="68004">MRQRRRLLEIEEFLNSSCASRTQVGVNLLKTIDAKQHVINQLVAVLEDLNSVPGSQSMNMHLTQTTSLSPQRVFQFSYLRSQTGIFVPHLLKFGPLLQNIIVASSITKAVQIIGAKLPLQQLPLLPESEKLSPGKISSEHSTEMSKQESKVCEVENDKYCIPQDIIATETRRKAEEILTQNVTTYTSEQQLGNYLKVQHQKQTSFQLIHFLRTSRNMEQSSFAGSEERAFVLMQQLKSKTETNMDQEFIQLHSTHKKQFISEMNNSVPIFNVKKRSAGSVTYSCMIATITELWDVGDISTEVKNSLQDSIADEMASKQMKHQCALEGGINRSMDGQEAALRIPEFQIKKFEEMPVVVTHVVSPGNFYIQHKDNNLQKLSDIMAKKNSRSYAEINCIPDIGAYVMGWSAEQELWCRAQVTKICGMKSENHHLCSRFEGIRNIEVEIRRIDYGDSTCLSLGNIKELCGEIAKIPAQALQVSLADVKPVNGESWSTEAVRWFKDKVNKRTLYARLYPEGSRVIVELFMEKGKIGAMRRSSCLSLRLAQNGHARPDRMSSMHLKRSYAHVQSRKHSEWEKYLISCYTQNRKSHILQYKEDS</sequence>
<keyword evidence="4" id="KW-1185">Reference proteome</keyword>
<evidence type="ECO:0000256" key="1">
    <source>
        <dbReference type="SAM" id="MobiDB-lite"/>
    </source>
</evidence>
<dbReference type="AlphaFoldDB" id="A0A5N5NV41"/>
<evidence type="ECO:0000259" key="2">
    <source>
        <dbReference type="Pfam" id="PF00567"/>
    </source>
</evidence>
<comment type="caution">
    <text evidence="3">The sequence shown here is derived from an EMBL/GenBank/DDBJ whole genome shotgun (WGS) entry which is preliminary data.</text>
</comment>
<evidence type="ECO:0000313" key="3">
    <source>
        <dbReference type="EMBL" id="KAB5571142.1"/>
    </source>
</evidence>
<name>A0A5N5NV41_PANHP</name>